<evidence type="ECO:0000313" key="2">
    <source>
        <dbReference type="EMBL" id="MUN36104.1"/>
    </source>
</evidence>
<name>A0A7K1KV98_9ACTN</name>
<dbReference type="EMBL" id="WOFH01000002">
    <property type="protein sequence ID" value="MUN36104.1"/>
    <property type="molecule type" value="Genomic_DNA"/>
</dbReference>
<evidence type="ECO:0000313" key="3">
    <source>
        <dbReference type="Proteomes" id="UP000432015"/>
    </source>
</evidence>
<reference evidence="2 3" key="1">
    <citation type="submission" date="2019-11" db="EMBL/GenBank/DDBJ databases">
        <authorList>
            <person name="Cao P."/>
        </authorList>
    </citation>
    <scope>NUCLEOTIDE SEQUENCE [LARGE SCALE GENOMIC DNA]</scope>
    <source>
        <strain evidence="2 3">NEAU-AAG5</strain>
    </source>
</reference>
<gene>
    <name evidence="2" type="ORF">GNZ18_05755</name>
</gene>
<sequence length="50" mass="5325">MAKDGDRRPRECGACQGEGGHCADDGKDEDTARVERSWVKCLTCNGAGLV</sequence>
<dbReference type="Proteomes" id="UP000432015">
    <property type="component" value="Unassembled WGS sequence"/>
</dbReference>
<protein>
    <recommendedName>
        <fullName evidence="4">Molecular chaperone DnaJ</fullName>
    </recommendedName>
</protein>
<feature type="region of interest" description="Disordered" evidence="1">
    <location>
        <begin position="1"/>
        <end position="28"/>
    </location>
</feature>
<organism evidence="2 3">
    <name type="scientific">Actinomadura litoris</name>
    <dbReference type="NCBI Taxonomy" id="2678616"/>
    <lineage>
        <taxon>Bacteria</taxon>
        <taxon>Bacillati</taxon>
        <taxon>Actinomycetota</taxon>
        <taxon>Actinomycetes</taxon>
        <taxon>Streptosporangiales</taxon>
        <taxon>Thermomonosporaceae</taxon>
        <taxon>Actinomadura</taxon>
    </lineage>
</organism>
<evidence type="ECO:0000256" key="1">
    <source>
        <dbReference type="SAM" id="MobiDB-lite"/>
    </source>
</evidence>
<dbReference type="AlphaFoldDB" id="A0A7K1KV98"/>
<feature type="compositionally biased region" description="Basic and acidic residues" evidence="1">
    <location>
        <begin position="1"/>
        <end position="11"/>
    </location>
</feature>
<keyword evidence="3" id="KW-1185">Reference proteome</keyword>
<proteinExistence type="predicted"/>
<dbReference type="RefSeq" id="WP_156215049.1">
    <property type="nucleotide sequence ID" value="NZ_WOFH01000002.1"/>
</dbReference>
<comment type="caution">
    <text evidence="2">The sequence shown here is derived from an EMBL/GenBank/DDBJ whole genome shotgun (WGS) entry which is preliminary data.</text>
</comment>
<accession>A0A7K1KV98</accession>
<evidence type="ECO:0008006" key="4">
    <source>
        <dbReference type="Google" id="ProtNLM"/>
    </source>
</evidence>